<name>A0A9K3Y844_ORYSJ</name>
<evidence type="ECO:0000259" key="1">
    <source>
        <dbReference type="Pfam" id="PF07762"/>
    </source>
</evidence>
<dbReference type="EMBL" id="CM000140">
    <property type="protein sequence ID" value="EAZ27691.1"/>
    <property type="molecule type" value="Genomic_DNA"/>
</dbReference>
<sequence>MAMSAAAASASASSFPNWVMLERFVFRRDDDTRATVLRASGSGSHGTPFTIAFRIADPPAISRLYVRWPQGPDPEEMVACPLVATHRNLVLVCFCYIVESPSGPACPQDYFIFTASGSGDGDVDHHPVPSPLLKALPPCTYHDEGDGNDLSMRYPLEFRSVGILCRGEEFAVAELQVLRTASGRVKARLCVLRSAISSSKDEDEAEDGDHGGGGRRPWDIMELPIVYDGDEERCDIFYWTTDAVIAFQDHLCWVDYDRGMLLCDVLRTSPRVAFLRFPLDSSIIPTGRRSRRNFSQVYRGVSVTTAATGGAALKFADVSRHDGKLLGSLEQGRGGYTITCHTLRSTLGAAAIDDEWSWSKDFAIASDEILRSFEGAPELEPREVLLFPTVSMDTPSVMHFLTCDYDRMIRKMSVVTIDIASKIVLSVVPYVNGEEDLSGEDADMVRAKSGYPQSFLPSEFSKYFNSI</sequence>
<dbReference type="PANTHER" id="PTHR33074">
    <property type="entry name" value="EXPRESSED PROTEIN-RELATED"/>
    <property type="match status" value="1"/>
</dbReference>
<proteinExistence type="predicted"/>
<protein>
    <recommendedName>
        <fullName evidence="1">DUF1618 domain-containing protein</fullName>
    </recommendedName>
</protein>
<dbReference type="OrthoDB" id="643043at2759"/>
<evidence type="ECO:0000313" key="3">
    <source>
        <dbReference type="EMBL" id="EAZ27691.1"/>
    </source>
</evidence>
<organism evidence="3">
    <name type="scientific">Oryza sativa subsp. japonica</name>
    <name type="common">Rice</name>
    <dbReference type="NCBI Taxonomy" id="39947"/>
    <lineage>
        <taxon>Eukaryota</taxon>
        <taxon>Viridiplantae</taxon>
        <taxon>Streptophyta</taxon>
        <taxon>Embryophyta</taxon>
        <taxon>Tracheophyta</taxon>
        <taxon>Spermatophyta</taxon>
        <taxon>Magnoliopsida</taxon>
        <taxon>Liliopsida</taxon>
        <taxon>Poales</taxon>
        <taxon>Poaceae</taxon>
        <taxon>BOP clade</taxon>
        <taxon>Oryzoideae</taxon>
        <taxon>Oryzeae</taxon>
        <taxon>Oryzinae</taxon>
        <taxon>Oryza</taxon>
        <taxon>Oryza sativa</taxon>
    </lineage>
</organism>
<dbReference type="Proteomes" id="UP000007752">
    <property type="component" value="Chromosome 3"/>
</dbReference>
<dbReference type="AlphaFoldDB" id="A0A9K3Y844"/>
<reference evidence="3" key="3">
    <citation type="journal article" date="2005" name="PLoS Biol.">
        <title>The genomes of Oryza sativa: a history of duplications.</title>
        <authorList>
            <person name="Yu J."/>
            <person name="Wang J."/>
            <person name="Lin W."/>
            <person name="Li S."/>
            <person name="Li H."/>
            <person name="Zhou J."/>
            <person name="Ni P."/>
            <person name="Dong W."/>
            <person name="Hu S."/>
            <person name="Zeng C."/>
            <person name="Zhang J."/>
            <person name="Zhang Y."/>
            <person name="Li R."/>
            <person name="Xu Z."/>
            <person name="Li S."/>
            <person name="Li X."/>
            <person name="Zheng H."/>
            <person name="Cong L."/>
            <person name="Lin L."/>
            <person name="Yin J."/>
            <person name="Geng J."/>
            <person name="Li G."/>
            <person name="Shi J."/>
            <person name="Liu J."/>
            <person name="Lv H."/>
            <person name="Li J."/>
            <person name="Wang J."/>
            <person name="Deng Y."/>
            <person name="Ran L."/>
            <person name="Shi X."/>
            <person name="Wang X."/>
            <person name="Wu Q."/>
            <person name="Li C."/>
            <person name="Ren X."/>
            <person name="Wang J."/>
            <person name="Wang X."/>
            <person name="Li D."/>
            <person name="Liu D."/>
            <person name="Zhang X."/>
            <person name="Ji Z."/>
            <person name="Zhao W."/>
            <person name="Sun Y."/>
            <person name="Zhang Z."/>
            <person name="Bao J."/>
            <person name="Han Y."/>
            <person name="Dong L."/>
            <person name="Ji J."/>
            <person name="Chen P."/>
            <person name="Wu S."/>
            <person name="Liu J."/>
            <person name="Xiao Y."/>
            <person name="Bu D."/>
            <person name="Tan J."/>
            <person name="Yang L."/>
            <person name="Ye C."/>
            <person name="Zhang J."/>
            <person name="Xu J."/>
            <person name="Zhou Y."/>
            <person name="Yu Y."/>
            <person name="Zhang B."/>
            <person name="Zhuang S."/>
            <person name="Wei H."/>
            <person name="Liu B."/>
            <person name="Lei M."/>
            <person name="Yu H."/>
            <person name="Li Y."/>
            <person name="Xu H."/>
            <person name="Wei S."/>
            <person name="He X."/>
            <person name="Fang L."/>
            <person name="Zhang Z."/>
            <person name="Zhang Y."/>
            <person name="Huang X."/>
            <person name="Su Z."/>
            <person name="Tong W."/>
            <person name="Li J."/>
            <person name="Tong Z."/>
            <person name="Li S."/>
            <person name="Ye J."/>
            <person name="Wang L."/>
            <person name="Fang L."/>
            <person name="Lei T."/>
            <person name="Chen C."/>
            <person name="Chen H."/>
            <person name="Xu Z."/>
            <person name="Li H."/>
            <person name="Huang H."/>
            <person name="Zhang F."/>
            <person name="Xu H."/>
            <person name="Li N."/>
            <person name="Zhao C."/>
            <person name="Li S."/>
            <person name="Dong L."/>
            <person name="Huang Y."/>
            <person name="Li L."/>
            <person name="Xi Y."/>
            <person name="Qi Q."/>
            <person name="Li W."/>
            <person name="Zhang B."/>
            <person name="Hu W."/>
            <person name="Zhang Y."/>
            <person name="Tian X."/>
            <person name="Jiao Y."/>
            <person name="Liang X."/>
            <person name="Jin J."/>
            <person name="Gao L."/>
            <person name="Zheng W."/>
            <person name="Hao B."/>
            <person name="Liu S."/>
            <person name="Wang W."/>
            <person name="Yuan L."/>
            <person name="Cao M."/>
            <person name="McDermott J."/>
            <person name="Samudrala R."/>
            <person name="Wang J."/>
            <person name="Wong G.K."/>
            <person name="Yang H."/>
        </authorList>
    </citation>
    <scope>NUCLEOTIDE SEQUENCE [LARGE SCALE GENOMIC DNA]</scope>
</reference>
<dbReference type="Proteomes" id="UP000000763">
    <property type="component" value="Chromosome 3"/>
</dbReference>
<reference evidence="4" key="5">
    <citation type="journal article" date="2008" name="Nucleic Acids Res.">
        <title>The rice annotation project database (RAP-DB): 2008 update.</title>
        <authorList>
            <consortium name="The rice annotation project (RAP)"/>
        </authorList>
    </citation>
    <scope>GENOME REANNOTATION</scope>
    <source>
        <strain evidence="4">cv. Nipponbare</strain>
    </source>
</reference>
<accession>A0A9K3Y844</accession>
<dbReference type="KEGG" id="osa:4333380"/>
<evidence type="ECO:0000313" key="4">
    <source>
        <dbReference type="Proteomes" id="UP000000763"/>
    </source>
</evidence>
<dbReference type="Pfam" id="PF07762">
    <property type="entry name" value="DUF1618"/>
    <property type="match status" value="1"/>
</dbReference>
<dbReference type="EMBL" id="AC109602">
    <property type="protein sequence ID" value="AAO59995.1"/>
    <property type="molecule type" value="Genomic_DNA"/>
</dbReference>
<reference evidence="2" key="1">
    <citation type="submission" date="2003-03" db="EMBL/GenBank/DDBJ databases">
        <authorList>
            <person name="Buell R."/>
        </authorList>
    </citation>
    <scope>NUCLEOTIDE SEQUENCE</scope>
</reference>
<feature type="domain" description="DUF1618" evidence="1">
    <location>
        <begin position="253"/>
        <end position="398"/>
    </location>
</feature>
<evidence type="ECO:0000313" key="2">
    <source>
        <dbReference type="EMBL" id="AAO59995.1"/>
    </source>
</evidence>
<accession>A3AK52</accession>
<reference evidence="2" key="4">
    <citation type="submission" date="2006-01" db="EMBL/GenBank/DDBJ databases">
        <title>Oryza sativa chromosome 3 BAC OSJNBa0087M10 genomic sequence.</title>
        <authorList>
            <person name="Buell C.R."/>
            <person name="Yuan Q."/>
            <person name="Ouyang S."/>
            <person name="Liu J."/>
            <person name="Gansberger K."/>
            <person name="Jones K.M."/>
            <person name="Overton II L.L."/>
            <person name="Tsitrin T."/>
            <person name="Kim M.M."/>
            <person name="Bera J.J."/>
            <person name="Jin S.S."/>
            <person name="Fadrosh D.W."/>
            <person name="Tallon L.J."/>
            <person name="Koo H."/>
            <person name="Zismann V."/>
            <person name="Hsiao J."/>
            <person name="Blunt S."/>
            <person name="Vanaken S.S."/>
            <person name="Riedmuller S.B."/>
            <person name="Utterback T.T."/>
            <person name="Feldblyum T.V."/>
            <person name="Yang Q.Q."/>
            <person name="Haas B.J."/>
            <person name="Suh B.B."/>
            <person name="Peterson J.J."/>
            <person name="Quackenbush J."/>
            <person name="White O."/>
            <person name="Salzberg S.L."/>
            <person name="Fraser C.M."/>
        </authorList>
    </citation>
    <scope>NUCLEOTIDE SEQUENCE</scope>
</reference>
<gene>
    <name evidence="2" type="primary">OSJNBa0087M10.14</name>
    <name evidence="3" type="ORF">OsJ_11639</name>
</gene>
<reference evidence="4" key="2">
    <citation type="journal article" date="2005" name="Nature">
        <title>The map-based sequence of the rice genome.</title>
        <authorList>
            <consortium name="International rice genome sequencing project (IRGSP)"/>
            <person name="Matsumoto T."/>
            <person name="Wu J."/>
            <person name="Kanamori H."/>
            <person name="Katayose Y."/>
            <person name="Fujisawa M."/>
            <person name="Namiki N."/>
            <person name="Mizuno H."/>
            <person name="Yamamoto K."/>
            <person name="Antonio B.A."/>
            <person name="Baba T."/>
            <person name="Sakata K."/>
            <person name="Nagamura Y."/>
            <person name="Aoki H."/>
            <person name="Arikawa K."/>
            <person name="Arita K."/>
            <person name="Bito T."/>
            <person name="Chiden Y."/>
            <person name="Fujitsuka N."/>
            <person name="Fukunaka R."/>
            <person name="Hamada M."/>
            <person name="Harada C."/>
            <person name="Hayashi A."/>
            <person name="Hijishita S."/>
            <person name="Honda M."/>
            <person name="Hosokawa S."/>
            <person name="Ichikawa Y."/>
            <person name="Idonuma A."/>
            <person name="Iijima M."/>
            <person name="Ikeda M."/>
            <person name="Ikeno M."/>
            <person name="Ito K."/>
            <person name="Ito S."/>
            <person name="Ito T."/>
            <person name="Ito Y."/>
            <person name="Ito Y."/>
            <person name="Iwabuchi A."/>
            <person name="Kamiya K."/>
            <person name="Karasawa W."/>
            <person name="Kurita K."/>
            <person name="Katagiri S."/>
            <person name="Kikuta A."/>
            <person name="Kobayashi H."/>
            <person name="Kobayashi N."/>
            <person name="Machita K."/>
            <person name="Maehara T."/>
            <person name="Masukawa M."/>
            <person name="Mizubayashi T."/>
            <person name="Mukai Y."/>
            <person name="Nagasaki H."/>
            <person name="Nagata Y."/>
            <person name="Naito S."/>
            <person name="Nakashima M."/>
            <person name="Nakama Y."/>
            <person name="Nakamichi Y."/>
            <person name="Nakamura M."/>
            <person name="Meguro A."/>
            <person name="Negishi M."/>
            <person name="Ohta I."/>
            <person name="Ohta T."/>
            <person name="Okamoto M."/>
            <person name="Ono N."/>
            <person name="Saji S."/>
            <person name="Sakaguchi M."/>
            <person name="Sakai K."/>
            <person name="Shibata M."/>
            <person name="Shimokawa T."/>
            <person name="Song J."/>
            <person name="Takazaki Y."/>
            <person name="Terasawa K."/>
            <person name="Tsugane M."/>
            <person name="Tsuji K."/>
            <person name="Ueda S."/>
            <person name="Waki K."/>
            <person name="Yamagata H."/>
            <person name="Yamamoto M."/>
            <person name="Yamamoto S."/>
            <person name="Yamane H."/>
            <person name="Yoshiki S."/>
            <person name="Yoshihara R."/>
            <person name="Yukawa K."/>
            <person name="Zhong H."/>
            <person name="Yano M."/>
            <person name="Yuan Q."/>
            <person name="Ouyang S."/>
            <person name="Liu J."/>
            <person name="Jones K.M."/>
            <person name="Gansberger K."/>
            <person name="Moffat K."/>
            <person name="Hill J."/>
            <person name="Bera J."/>
            <person name="Fadrosh D."/>
            <person name="Jin S."/>
            <person name="Johri S."/>
            <person name="Kim M."/>
            <person name="Overton L."/>
            <person name="Reardon M."/>
            <person name="Tsitrin T."/>
            <person name="Vuong H."/>
            <person name="Weaver B."/>
            <person name="Ciecko A."/>
            <person name="Tallon L."/>
            <person name="Jackson J."/>
            <person name="Pai G."/>
            <person name="Aken S.V."/>
            <person name="Utterback T."/>
            <person name="Reidmuller S."/>
            <person name="Feldblyum T."/>
            <person name="Hsiao J."/>
            <person name="Zismann V."/>
            <person name="Iobst S."/>
            <person name="de Vazeille A.R."/>
            <person name="Buell C.R."/>
            <person name="Ying K."/>
            <person name="Li Y."/>
            <person name="Lu T."/>
            <person name="Huang Y."/>
            <person name="Zhao Q."/>
            <person name="Feng Q."/>
            <person name="Zhang L."/>
            <person name="Zhu J."/>
            <person name="Weng Q."/>
            <person name="Mu J."/>
            <person name="Lu Y."/>
            <person name="Fan D."/>
            <person name="Liu Y."/>
            <person name="Guan J."/>
            <person name="Zhang Y."/>
            <person name="Yu S."/>
            <person name="Liu X."/>
            <person name="Zhang Y."/>
            <person name="Hong G."/>
            <person name="Han B."/>
            <person name="Choisne N."/>
            <person name="Demange N."/>
            <person name="Orjeda G."/>
            <person name="Samain S."/>
            <person name="Cattolico L."/>
            <person name="Pelletier E."/>
            <person name="Couloux A."/>
            <person name="Segurens B."/>
            <person name="Wincker P."/>
            <person name="D'Hont A."/>
            <person name="Scarpelli C."/>
            <person name="Weissenbach J."/>
            <person name="Salanoubat M."/>
            <person name="Quetier F."/>
            <person name="Yu Y."/>
            <person name="Kim H.R."/>
            <person name="Rambo T."/>
            <person name="Currie J."/>
            <person name="Collura K."/>
            <person name="Luo M."/>
            <person name="Yang T."/>
            <person name="Ammiraju J.S.S."/>
            <person name="Engler F."/>
            <person name="Soderlund C."/>
            <person name="Wing R.A."/>
            <person name="Palmer L.E."/>
            <person name="de la Bastide M."/>
            <person name="Spiegel L."/>
            <person name="Nascimento L."/>
            <person name="Zutavern T."/>
            <person name="O'Shaughnessy A."/>
            <person name="Dike S."/>
            <person name="Dedhia N."/>
            <person name="Preston R."/>
            <person name="Balija V."/>
            <person name="McCombie W.R."/>
            <person name="Chow T."/>
            <person name="Chen H."/>
            <person name="Chung M."/>
            <person name="Chen C."/>
            <person name="Shaw J."/>
            <person name="Wu H."/>
            <person name="Hsiao K."/>
            <person name="Chao Y."/>
            <person name="Chu M."/>
            <person name="Cheng C."/>
            <person name="Hour A."/>
            <person name="Lee P."/>
            <person name="Lin S."/>
            <person name="Lin Y."/>
            <person name="Liou J."/>
            <person name="Liu S."/>
            <person name="Hsing Y."/>
            <person name="Raghuvanshi S."/>
            <person name="Mohanty A."/>
            <person name="Bharti A.K."/>
            <person name="Gaur A."/>
            <person name="Gupta V."/>
            <person name="Kumar D."/>
            <person name="Ravi V."/>
            <person name="Vij S."/>
            <person name="Kapur A."/>
            <person name="Khurana P."/>
            <person name="Khurana P."/>
            <person name="Khurana J.P."/>
            <person name="Tyagi A.K."/>
            <person name="Gaikwad K."/>
            <person name="Singh A."/>
            <person name="Dalal V."/>
            <person name="Srivastava S."/>
            <person name="Dixit A."/>
            <person name="Pal A.K."/>
            <person name="Ghazi I.A."/>
            <person name="Yadav M."/>
            <person name="Pandit A."/>
            <person name="Bhargava A."/>
            <person name="Sureshbabu K."/>
            <person name="Batra K."/>
            <person name="Sharma T.R."/>
            <person name="Mohapatra T."/>
            <person name="Singh N.K."/>
            <person name="Messing J."/>
            <person name="Nelson A.B."/>
            <person name="Fuks G."/>
            <person name="Kavchok S."/>
            <person name="Keizer G."/>
            <person name="Linton E."/>
            <person name="Llaca V."/>
            <person name="Song R."/>
            <person name="Tanyolac B."/>
            <person name="Young S."/>
            <person name="Ho-Il K."/>
            <person name="Hahn J.H."/>
            <person name="Sangsakoo G."/>
            <person name="Vanavichit A."/>
            <person name="de Mattos Luiz.A.T."/>
            <person name="Zimmer P.D."/>
            <person name="Malone G."/>
            <person name="Dellagostin O."/>
            <person name="de Oliveira A.C."/>
            <person name="Bevan M."/>
            <person name="Bancroft I."/>
            <person name="Minx P."/>
            <person name="Cordum H."/>
            <person name="Wilson R."/>
            <person name="Cheng Z."/>
            <person name="Jin W."/>
            <person name="Jiang J."/>
            <person name="Leong S.A."/>
            <person name="Iwama H."/>
            <person name="Gojobori T."/>
            <person name="Itoh T."/>
            <person name="Niimura Y."/>
            <person name="Fujii Y."/>
            <person name="Habara T."/>
            <person name="Sakai H."/>
            <person name="Sato Y."/>
            <person name="Wilson G."/>
            <person name="Kumar K."/>
            <person name="McCouch S."/>
            <person name="Juretic N."/>
            <person name="Hoen D."/>
            <person name="Wright S."/>
            <person name="Bruskiewich R."/>
            <person name="Bureau T."/>
            <person name="Miyao A."/>
            <person name="Hirochika H."/>
            <person name="Nishikawa T."/>
            <person name="Kadowaki K."/>
            <person name="Sugiura M."/>
            <person name="Burr B."/>
            <person name="Sasaki T."/>
        </authorList>
    </citation>
    <scope>NUCLEOTIDE SEQUENCE [LARGE SCALE GENOMIC DNA]</scope>
    <source>
        <strain evidence="4">cv. Nipponbare</strain>
    </source>
</reference>
<dbReference type="InterPro" id="IPR011676">
    <property type="entry name" value="DUF1618"/>
</dbReference>
<dbReference type="PANTHER" id="PTHR33074:SF128">
    <property type="entry name" value="EXPRESSED PROTEIN"/>
    <property type="match status" value="1"/>
</dbReference>
<reference evidence="3" key="6">
    <citation type="submission" date="2008-12" db="EMBL/GenBank/DDBJ databases">
        <title>Improved gene annotation of the rice (Oryza sativa) genomes.</title>
        <authorList>
            <person name="Wang J."/>
            <person name="Li R."/>
            <person name="Fan W."/>
            <person name="Huang Q."/>
            <person name="Zhang J."/>
            <person name="Zhou Y."/>
            <person name="Hu Y."/>
            <person name="Zi S."/>
            <person name="Li J."/>
            <person name="Ni P."/>
            <person name="Zheng H."/>
            <person name="Zhang Y."/>
            <person name="Zhao M."/>
            <person name="Hao Q."/>
            <person name="McDermott J."/>
            <person name="Samudrala R."/>
            <person name="Kristiansen K."/>
            <person name="Wong G.K.-S."/>
        </authorList>
    </citation>
    <scope>NUCLEOTIDE SEQUENCE</scope>
</reference>